<dbReference type="AlphaFoldDB" id="A0A8B4H0E9"/>
<dbReference type="EMBL" id="UARK01000001">
    <property type="protein sequence ID" value="SPW24391.1"/>
    <property type="molecule type" value="Genomic_DNA"/>
</dbReference>
<evidence type="ECO:0000313" key="2">
    <source>
        <dbReference type="EMBL" id="SPW24391.1"/>
    </source>
</evidence>
<accession>A0A8B4H0E9</accession>
<sequence>MRTSRPSSAALSSHLDFLSKLGSNESVVYLDETFRREGDHNEHGFYSVCGVVLQGQHIFTMQDDLREIVGGNYWHATEALRDGRTDVFLDMLEHMRSHPTMNIIVATTNVDGSDEQAMEKARHQVLSELLIDLTNADKSFRGAILEKREQSRKDNSDRALVKKLQNSKLLSPAMAFKLISPQIDRNLWLPDTAAMAYRRTITHPYNETSQWFGDYLQKFSHVTVLNENTNPDPRVLPIMSERMKKIQNDPQAPERYNQAPEAKGPLGFLMQQQAKMPLAQLIEQQLNRATPDNAQSETSSNNELGNTDHQSPTL</sequence>
<feature type="region of interest" description="Disordered" evidence="1">
    <location>
        <begin position="285"/>
        <end position="314"/>
    </location>
</feature>
<proteinExistence type="predicted"/>
<evidence type="ECO:0008006" key="4">
    <source>
        <dbReference type="Google" id="ProtNLM"/>
    </source>
</evidence>
<evidence type="ECO:0000256" key="1">
    <source>
        <dbReference type="SAM" id="MobiDB-lite"/>
    </source>
</evidence>
<protein>
    <recommendedName>
        <fullName evidence="4">DUF3800 domain-containing protein</fullName>
    </recommendedName>
</protein>
<reference evidence="2 3" key="1">
    <citation type="submission" date="2018-06" db="EMBL/GenBank/DDBJ databases">
        <authorList>
            <consortium name="Pathogen Informatics"/>
            <person name="Doyle S."/>
        </authorList>
    </citation>
    <scope>NUCLEOTIDE SEQUENCE [LARGE SCALE GENOMIC DNA]</scope>
    <source>
        <strain evidence="2 3">NCTC10254</strain>
    </source>
</reference>
<gene>
    <name evidence="2" type="ORF">NCTC10254_00769</name>
</gene>
<name>A0A8B4H0E9_9CORY</name>
<dbReference type="Proteomes" id="UP000249886">
    <property type="component" value="Unassembled WGS sequence"/>
</dbReference>
<evidence type="ECO:0000313" key="3">
    <source>
        <dbReference type="Proteomes" id="UP000249886"/>
    </source>
</evidence>
<organism evidence="2 3">
    <name type="scientific">Corynebacterium matruchotii</name>
    <dbReference type="NCBI Taxonomy" id="43768"/>
    <lineage>
        <taxon>Bacteria</taxon>
        <taxon>Bacillati</taxon>
        <taxon>Actinomycetota</taxon>
        <taxon>Actinomycetes</taxon>
        <taxon>Mycobacteriales</taxon>
        <taxon>Corynebacteriaceae</taxon>
        <taxon>Corynebacterium</taxon>
    </lineage>
</organism>
<comment type="caution">
    <text evidence="2">The sequence shown here is derived from an EMBL/GenBank/DDBJ whole genome shotgun (WGS) entry which is preliminary data.</text>
</comment>